<comment type="caution">
    <text evidence="1">The sequence shown here is derived from an EMBL/GenBank/DDBJ whole genome shotgun (WGS) entry which is preliminary data.</text>
</comment>
<dbReference type="AlphaFoldDB" id="A0A1F6H1L1"/>
<sequence length="76" mass="9046">MLSPQEISEKARQALAVLKHFEQTFLANFRDDQVLYRQTWIEYYWFPVIEPLEELPGLLKKFYRKLSPKPKSGLSS</sequence>
<organism evidence="1 2">
    <name type="scientific">Candidatus Lambdaproteobacteria bacterium RIFOXYD2_FULL_56_26</name>
    <dbReference type="NCBI Taxonomy" id="1817773"/>
    <lineage>
        <taxon>Bacteria</taxon>
        <taxon>Pseudomonadati</taxon>
        <taxon>Pseudomonadota</taxon>
        <taxon>Candidatus Lambdaproteobacteria</taxon>
    </lineage>
</organism>
<evidence type="ECO:0000313" key="1">
    <source>
        <dbReference type="EMBL" id="OGH04249.1"/>
    </source>
</evidence>
<accession>A0A1F6H1L1</accession>
<reference evidence="1 2" key="1">
    <citation type="journal article" date="2016" name="Nat. Commun.">
        <title>Thousands of microbial genomes shed light on interconnected biogeochemical processes in an aquifer system.</title>
        <authorList>
            <person name="Anantharaman K."/>
            <person name="Brown C.T."/>
            <person name="Hug L.A."/>
            <person name="Sharon I."/>
            <person name="Castelle C.J."/>
            <person name="Probst A.J."/>
            <person name="Thomas B.C."/>
            <person name="Singh A."/>
            <person name="Wilkins M.J."/>
            <person name="Karaoz U."/>
            <person name="Brodie E.L."/>
            <person name="Williams K.H."/>
            <person name="Hubbard S.S."/>
            <person name="Banfield J.F."/>
        </authorList>
    </citation>
    <scope>NUCLEOTIDE SEQUENCE [LARGE SCALE GENOMIC DNA]</scope>
</reference>
<name>A0A1F6H1L1_9PROT</name>
<proteinExistence type="predicted"/>
<evidence type="ECO:0000313" key="2">
    <source>
        <dbReference type="Proteomes" id="UP000177583"/>
    </source>
</evidence>
<dbReference type="EMBL" id="MFNF01000005">
    <property type="protein sequence ID" value="OGH04249.1"/>
    <property type="molecule type" value="Genomic_DNA"/>
</dbReference>
<protein>
    <submittedName>
        <fullName evidence="1">Uncharacterized protein</fullName>
    </submittedName>
</protein>
<dbReference type="Proteomes" id="UP000177583">
    <property type="component" value="Unassembled WGS sequence"/>
</dbReference>
<gene>
    <name evidence="1" type="ORF">A2557_10610</name>
</gene>